<evidence type="ECO:0000256" key="4">
    <source>
        <dbReference type="ARBA" id="ARBA00023163"/>
    </source>
</evidence>
<dbReference type="InterPro" id="IPR014284">
    <property type="entry name" value="RNA_pol_sigma-70_dom"/>
</dbReference>
<dbReference type="SUPFAM" id="SSF88659">
    <property type="entry name" value="Sigma3 and sigma4 domains of RNA polymerase sigma factors"/>
    <property type="match status" value="1"/>
</dbReference>
<dbReference type="Gene3D" id="1.10.1740.10">
    <property type="match status" value="1"/>
</dbReference>
<dbReference type="PANTHER" id="PTHR43133">
    <property type="entry name" value="RNA POLYMERASE ECF-TYPE SIGMA FACTO"/>
    <property type="match status" value="1"/>
</dbReference>
<dbReference type="EMBL" id="JAOEGN010000020">
    <property type="protein sequence ID" value="MCU0105651.1"/>
    <property type="molecule type" value="Genomic_DNA"/>
</dbReference>
<keyword evidence="3" id="KW-0731">Sigma factor</keyword>
<dbReference type="InterPro" id="IPR013324">
    <property type="entry name" value="RNA_pol_sigma_r3/r4-like"/>
</dbReference>
<proteinExistence type="inferred from homology"/>
<evidence type="ECO:0000313" key="6">
    <source>
        <dbReference type="EMBL" id="MCU0105651.1"/>
    </source>
</evidence>
<accession>A0ABT2PXG6</accession>
<evidence type="ECO:0000256" key="2">
    <source>
        <dbReference type="ARBA" id="ARBA00023015"/>
    </source>
</evidence>
<dbReference type="InterPro" id="IPR036388">
    <property type="entry name" value="WH-like_DNA-bd_sf"/>
</dbReference>
<comment type="similarity">
    <text evidence="1">Belongs to the sigma-70 factor family. ECF subfamily.</text>
</comment>
<organism evidence="6 7">
    <name type="scientific">Paracholeplasma vituli</name>
    <dbReference type="NCBI Taxonomy" id="69473"/>
    <lineage>
        <taxon>Bacteria</taxon>
        <taxon>Bacillati</taxon>
        <taxon>Mycoplasmatota</taxon>
        <taxon>Mollicutes</taxon>
        <taxon>Acholeplasmatales</taxon>
        <taxon>Acholeplasmataceae</taxon>
        <taxon>Paracholeplasma</taxon>
    </lineage>
</organism>
<evidence type="ECO:0000256" key="3">
    <source>
        <dbReference type="ARBA" id="ARBA00023082"/>
    </source>
</evidence>
<dbReference type="SUPFAM" id="SSF88946">
    <property type="entry name" value="Sigma2 domain of RNA polymerase sigma factors"/>
    <property type="match status" value="1"/>
</dbReference>
<sequence>METNRLVEGIRKRSESAFRKVYDNYFKLLKHVIYKMVKNHEVANDLVQETFMKMYERINTYTIDTNFKFWLIQIAKNTTLDYLRKEQKQLDITINEDAVENYIDTHQDVNHNLLYKKIEAIVTKDEYEIVILRIFHGLKFHEIAAMLEITTAVATNKYARAIKKLKKELREEDLHE</sequence>
<keyword evidence="7" id="KW-1185">Reference proteome</keyword>
<dbReference type="Gene3D" id="1.10.10.10">
    <property type="entry name" value="Winged helix-like DNA-binding domain superfamily/Winged helix DNA-binding domain"/>
    <property type="match status" value="1"/>
</dbReference>
<name>A0ABT2PXG6_9MOLU</name>
<feature type="domain" description="RNA polymerase sigma-70 region 2" evidence="5">
    <location>
        <begin position="22"/>
        <end position="88"/>
    </location>
</feature>
<dbReference type="NCBIfam" id="TIGR02937">
    <property type="entry name" value="sigma70-ECF"/>
    <property type="match status" value="1"/>
</dbReference>
<dbReference type="Pfam" id="PF04542">
    <property type="entry name" value="Sigma70_r2"/>
    <property type="match status" value="1"/>
</dbReference>
<dbReference type="InterPro" id="IPR013325">
    <property type="entry name" value="RNA_pol_sigma_r2"/>
</dbReference>
<dbReference type="PANTHER" id="PTHR43133:SF51">
    <property type="entry name" value="RNA POLYMERASE SIGMA FACTOR"/>
    <property type="match status" value="1"/>
</dbReference>
<keyword evidence="2" id="KW-0805">Transcription regulation</keyword>
<evidence type="ECO:0000259" key="5">
    <source>
        <dbReference type="Pfam" id="PF04542"/>
    </source>
</evidence>
<evidence type="ECO:0000313" key="7">
    <source>
        <dbReference type="Proteomes" id="UP001209076"/>
    </source>
</evidence>
<reference evidence="7" key="1">
    <citation type="submission" date="2023-07" db="EMBL/GenBank/DDBJ databases">
        <title>Novel Mycoplasma species identified in domestic and wild animals.</title>
        <authorList>
            <person name="Volokhov D.V."/>
            <person name="Furtak V.A."/>
            <person name="Zagorodnyaya T.A."/>
        </authorList>
    </citation>
    <scope>NUCLEOTIDE SEQUENCE [LARGE SCALE GENOMIC DNA]</scope>
    <source>
        <strain evidence="7">92-19</strain>
    </source>
</reference>
<evidence type="ECO:0000256" key="1">
    <source>
        <dbReference type="ARBA" id="ARBA00010641"/>
    </source>
</evidence>
<keyword evidence="4" id="KW-0804">Transcription</keyword>
<gene>
    <name evidence="6" type="ORF">N7603_08265</name>
</gene>
<dbReference type="InterPro" id="IPR007627">
    <property type="entry name" value="RNA_pol_sigma70_r2"/>
</dbReference>
<dbReference type="InterPro" id="IPR039425">
    <property type="entry name" value="RNA_pol_sigma-70-like"/>
</dbReference>
<protein>
    <submittedName>
        <fullName evidence="6">RNA polymerase sigma factor</fullName>
    </submittedName>
</protein>
<dbReference type="Proteomes" id="UP001209076">
    <property type="component" value="Unassembled WGS sequence"/>
</dbReference>
<comment type="caution">
    <text evidence="6">The sequence shown here is derived from an EMBL/GenBank/DDBJ whole genome shotgun (WGS) entry which is preliminary data.</text>
</comment>
<dbReference type="RefSeq" id="WP_262096970.1">
    <property type="nucleotide sequence ID" value="NZ_JAOEGN010000020.1"/>
</dbReference>